<name>A0A096PB39_OSTTA</name>
<dbReference type="KEGG" id="ota:OT_ostta19g00090"/>
<evidence type="ECO:0000313" key="1">
    <source>
        <dbReference type="EMBL" id="CEG01890.1"/>
    </source>
</evidence>
<reference evidence="1 2" key="2">
    <citation type="journal article" date="2014" name="BMC Genomics">
        <title>An improved genome of the model marine alga Ostreococcus tauri unfolds by assessing Illumina de novo assemblies.</title>
        <authorList>
            <person name="Blanc-Mathieu R."/>
            <person name="Verhelst B."/>
            <person name="Derelle E."/>
            <person name="Rombauts S."/>
            <person name="Bouget F.Y."/>
            <person name="Carre I."/>
            <person name="Chateau A."/>
            <person name="Eyre-Walker A."/>
            <person name="Grimsley N."/>
            <person name="Moreau H."/>
            <person name="Piegu B."/>
            <person name="Rivals E."/>
            <person name="Schackwitz W."/>
            <person name="Van de Peer Y."/>
            <person name="Piganeau G."/>
        </authorList>
    </citation>
    <scope>NUCLEOTIDE SEQUENCE [LARGE SCALE GENOMIC DNA]</scope>
    <source>
        <strain evidence="2">OTTH 0595 / CCAP 157/2 / RCC745</strain>
    </source>
</reference>
<dbReference type="Proteomes" id="UP000009170">
    <property type="component" value="Unassembled WGS sequence"/>
</dbReference>
<evidence type="ECO:0000313" key="2">
    <source>
        <dbReference type="Proteomes" id="UP000009170"/>
    </source>
</evidence>
<dbReference type="GeneID" id="9838399"/>
<dbReference type="InParanoid" id="A0A096PB39"/>
<reference evidence="2" key="1">
    <citation type="journal article" date="2006" name="Proc. Natl. Acad. Sci. U.S.A.">
        <title>Genome analysis of the smallest free-living eukaryote Ostreococcus tauri unveils many unique features.</title>
        <authorList>
            <person name="Derelle E."/>
            <person name="Ferraz C."/>
            <person name="Rombauts S."/>
            <person name="Rouze P."/>
            <person name="Worden A.Z."/>
            <person name="Robbens S."/>
            <person name="Partensky F."/>
            <person name="Degroeve S."/>
            <person name="Echeynie S."/>
            <person name="Cooke R."/>
            <person name="Saeys Y."/>
            <person name="Wuyts J."/>
            <person name="Jabbari K."/>
            <person name="Bowler C."/>
            <person name="Panaud O."/>
            <person name="Piegu B."/>
            <person name="Ball S.G."/>
            <person name="Ral J.-P."/>
            <person name="Bouget F.-Y."/>
            <person name="Piganeau G."/>
            <person name="De Baets B."/>
            <person name="Picard A."/>
            <person name="Delseny M."/>
            <person name="Demaille J."/>
            <person name="Van de Peer Y."/>
            <person name="Moreau H."/>
        </authorList>
    </citation>
    <scope>NUCLEOTIDE SEQUENCE [LARGE SCALE GENOMIC DNA]</scope>
    <source>
        <strain evidence="2">OTTH 0595 / CCAP 157/2 / RCC745</strain>
    </source>
</reference>
<gene>
    <name evidence="1" type="ORF">OT_ostta19g00090</name>
</gene>
<proteinExistence type="predicted"/>
<keyword evidence="2" id="KW-1185">Reference proteome</keyword>
<accession>A0A096PB39</accession>
<organism evidence="1 2">
    <name type="scientific">Ostreococcus tauri</name>
    <name type="common">Marine green alga</name>
    <dbReference type="NCBI Taxonomy" id="70448"/>
    <lineage>
        <taxon>Eukaryota</taxon>
        <taxon>Viridiplantae</taxon>
        <taxon>Chlorophyta</taxon>
        <taxon>Mamiellophyceae</taxon>
        <taxon>Mamiellales</taxon>
        <taxon>Bathycoccaceae</taxon>
        <taxon>Ostreococcus</taxon>
    </lineage>
</organism>
<dbReference type="AlphaFoldDB" id="A0A096PB39"/>
<protein>
    <submittedName>
        <fullName evidence="1">Unnamed product</fullName>
    </submittedName>
</protein>
<comment type="caution">
    <text evidence="1">The sequence shown here is derived from an EMBL/GenBank/DDBJ whole genome shotgun (WGS) entry which is preliminary data.</text>
</comment>
<dbReference type="EMBL" id="CAID01000019">
    <property type="protein sequence ID" value="CEG01890.1"/>
    <property type="molecule type" value="Genomic_DNA"/>
</dbReference>
<dbReference type="RefSeq" id="XP_003084261.2">
    <property type="nucleotide sequence ID" value="XM_003084213.2"/>
</dbReference>
<sequence length="555" mass="61345">MVPFTYLSTPFTHGDSDVKVTTLGRVLQQLNSARQMRRSLEMGTAARDTAVPKSAQARAQAIATELLIRACHDQKNEWRSELEEMRKGFMPESIKKTLSESDDDDGDDAALPMWVNRLTFSIANAEIARLKKTLGEGDSLKLSLEREEQTELHPLSSLMTAYSAVSLTRARVSGVLTRLMNVRVKRSGEGSATSLLGILSELERYYVVCDSVLASLDLDPLSPGDRVSIALNVFDTTRLMTLFRDFERSKSVLSNADGEVVDLKQLLDHLRLALKTEIEDKSSAYRELPMIAAAIAPRGPPRRRDMDSKMDRFAAWIKKNPGKCMSCEGMGHIRRQCTAPLRIGLLSDDNPLRFTNDRTTKTPKSAKGAYALGPLTALTTTPTTRTDYILDTGAAVFSYLPTIEGIDRRTLVKLEAPIRISGVGGTTVVTHVGIAYANVRAFDGAHFGYRTIRFDAAVVPSLHTSGLGLIATQSFTHDGGFHSLINKAGDLVVRLGAVGALRDPRYRVEMTAKFNGRRSQNQLDLTWCSQSDIEKLAPCHEKNLSLRRRLSEMLE</sequence>